<dbReference type="GeneID" id="112464326"/>
<feature type="compositionally biased region" description="Polar residues" evidence="1">
    <location>
        <begin position="94"/>
        <end position="111"/>
    </location>
</feature>
<dbReference type="RefSeq" id="XP_024887038.1">
    <property type="nucleotide sequence ID" value="XM_025031270.1"/>
</dbReference>
<gene>
    <name evidence="3" type="primary">LOC112464326</name>
</gene>
<feature type="region of interest" description="Disordered" evidence="1">
    <location>
        <begin position="61"/>
        <end position="111"/>
    </location>
</feature>
<name>A0A6J1QYT7_9HYME</name>
<evidence type="ECO:0000313" key="2">
    <source>
        <dbReference type="Proteomes" id="UP000504618"/>
    </source>
</evidence>
<accession>A0A6J1QYT7</accession>
<proteinExistence type="predicted"/>
<organism evidence="2 3">
    <name type="scientific">Temnothorax curvispinosus</name>
    <dbReference type="NCBI Taxonomy" id="300111"/>
    <lineage>
        <taxon>Eukaryota</taxon>
        <taxon>Metazoa</taxon>
        <taxon>Ecdysozoa</taxon>
        <taxon>Arthropoda</taxon>
        <taxon>Hexapoda</taxon>
        <taxon>Insecta</taxon>
        <taxon>Pterygota</taxon>
        <taxon>Neoptera</taxon>
        <taxon>Endopterygota</taxon>
        <taxon>Hymenoptera</taxon>
        <taxon>Apocrita</taxon>
        <taxon>Aculeata</taxon>
        <taxon>Formicoidea</taxon>
        <taxon>Formicidae</taxon>
        <taxon>Myrmicinae</taxon>
        <taxon>Temnothorax</taxon>
    </lineage>
</organism>
<protein>
    <submittedName>
        <fullName evidence="3">Uncharacterized protein LOC112464326</fullName>
    </submittedName>
</protein>
<reference evidence="3" key="1">
    <citation type="submission" date="2025-08" db="UniProtKB">
        <authorList>
            <consortium name="RefSeq"/>
        </authorList>
    </citation>
    <scope>IDENTIFICATION</scope>
    <source>
        <tissue evidence="3">Whole body</tissue>
    </source>
</reference>
<evidence type="ECO:0000256" key="1">
    <source>
        <dbReference type="SAM" id="MobiDB-lite"/>
    </source>
</evidence>
<evidence type="ECO:0000313" key="3">
    <source>
        <dbReference type="RefSeq" id="XP_024887038.1"/>
    </source>
</evidence>
<keyword evidence="2" id="KW-1185">Reference proteome</keyword>
<sequence>MVIGRSWSAVETMLIIGDDRITMPRHHLHLPLWLSWLQSFRNSQKIPSAVDPSRLPVAHKHSPELDVLPPPKIDLTEIPRPPGGSRQRIRRRMASSTRNDLNASINLRSAT</sequence>
<dbReference type="AlphaFoldDB" id="A0A6J1QYT7"/>
<dbReference type="Proteomes" id="UP000504618">
    <property type="component" value="Unplaced"/>
</dbReference>